<dbReference type="InterPro" id="IPR004573">
    <property type="entry name" value="rRNA_ssu_MeTfrase_B"/>
</dbReference>
<dbReference type="InterPro" id="IPR006027">
    <property type="entry name" value="NusB_RsmB_TIM44"/>
</dbReference>
<protein>
    <recommendedName>
        <fullName evidence="3">16S rRNA (cytosine(967)-C(5))-methyltransferase</fullName>
        <ecNumber evidence="3">2.1.1.176</ecNumber>
    </recommendedName>
    <alternativeName>
        <fullName evidence="10">16S rRNA m5C967 methyltransferase</fullName>
    </alternativeName>
    <alternativeName>
        <fullName evidence="11">rRNA (cytosine-C(5)-)-methyltransferase RsmB</fullName>
    </alternativeName>
</protein>
<dbReference type="GO" id="GO:0003723">
    <property type="term" value="F:RNA binding"/>
    <property type="evidence" value="ECO:0007669"/>
    <property type="project" value="UniProtKB-UniRule"/>
</dbReference>
<reference evidence="15" key="1">
    <citation type="submission" date="2020-03" db="EMBL/GenBank/DDBJ databases">
        <title>Complete genome sequence of Acinetobacter baumannii ATCC19606T, which is a model strain for tolerization of antimicrobial agents.</title>
        <authorList>
            <person name="Tsubouchi T."/>
            <person name="Suzuki M."/>
            <person name="Niki M."/>
            <person name="Oinuma K."/>
            <person name="Niki M."/>
            <person name="Shibayama K."/>
            <person name="Kakeya H."/>
            <person name="Kaneko Y."/>
        </authorList>
    </citation>
    <scope>NUCLEOTIDE SEQUENCE</scope>
    <source>
        <strain evidence="15">ATCC19606</strain>
    </source>
</reference>
<evidence type="ECO:0000256" key="2">
    <source>
        <dbReference type="ARBA" id="ARBA00004496"/>
    </source>
</evidence>
<keyword evidence="8 13" id="KW-0949">S-adenosyl-L-methionine</keyword>
<dbReference type="SUPFAM" id="SSF53335">
    <property type="entry name" value="S-adenosyl-L-methionine-dependent methyltransferases"/>
    <property type="match status" value="1"/>
</dbReference>
<dbReference type="GO" id="GO:0008649">
    <property type="term" value="F:rRNA methyltransferase activity"/>
    <property type="evidence" value="ECO:0007669"/>
    <property type="project" value="InterPro"/>
</dbReference>
<evidence type="ECO:0000256" key="9">
    <source>
        <dbReference type="ARBA" id="ARBA00022884"/>
    </source>
</evidence>
<keyword evidence="5" id="KW-0698">rRNA processing</keyword>
<keyword evidence="6 13" id="KW-0489">Methyltransferase</keyword>
<feature type="binding site" evidence="13">
    <location>
        <position position="277"/>
    </location>
    <ligand>
        <name>S-adenosyl-L-methionine</name>
        <dbReference type="ChEBI" id="CHEBI:59789"/>
    </ligand>
</feature>
<dbReference type="InterPro" id="IPR023267">
    <property type="entry name" value="RCMT"/>
</dbReference>
<evidence type="ECO:0000313" key="15">
    <source>
        <dbReference type="EMBL" id="BCA97683.1"/>
    </source>
</evidence>
<comment type="function">
    <text evidence="1">Specifically methylates the cytosine at position 967 (m5C967) of 16S rRNA.</text>
</comment>
<dbReference type="PRINTS" id="PR02008">
    <property type="entry name" value="RCMTFAMILY"/>
</dbReference>
<evidence type="ECO:0000259" key="14">
    <source>
        <dbReference type="PROSITE" id="PS51686"/>
    </source>
</evidence>
<dbReference type="Gene3D" id="1.10.940.10">
    <property type="entry name" value="NusB-like"/>
    <property type="match status" value="1"/>
</dbReference>
<dbReference type="PANTHER" id="PTHR22807:SF61">
    <property type="entry name" value="NOL1_NOP2_SUN FAMILY PROTEIN _ ANTITERMINATION NUSB DOMAIN-CONTAINING PROTEIN"/>
    <property type="match status" value="1"/>
</dbReference>
<dbReference type="EC" id="2.1.1.176" evidence="3"/>
<evidence type="ECO:0000256" key="1">
    <source>
        <dbReference type="ARBA" id="ARBA00002724"/>
    </source>
</evidence>
<dbReference type="EMBL" id="AP022836">
    <property type="protein sequence ID" value="BCA97683.1"/>
    <property type="molecule type" value="Genomic_DNA"/>
</dbReference>
<comment type="subcellular location">
    <subcellularLocation>
        <location evidence="2">Cytoplasm</location>
    </subcellularLocation>
</comment>
<keyword evidence="9 13" id="KW-0694">RNA-binding</keyword>
<dbReference type="PROSITE" id="PS51686">
    <property type="entry name" value="SAM_MT_RSMB_NOP"/>
    <property type="match status" value="1"/>
</dbReference>
<feature type="binding site" evidence="13">
    <location>
        <begin position="254"/>
        <end position="260"/>
    </location>
    <ligand>
        <name>S-adenosyl-L-methionine</name>
        <dbReference type="ChEBI" id="CHEBI:59789"/>
    </ligand>
</feature>
<gene>
    <name evidence="15" type="primary">sun</name>
    <name evidence="15" type="ORF">ATCC19606_00190</name>
</gene>
<dbReference type="InterPro" id="IPR049560">
    <property type="entry name" value="MeTrfase_RsmB-F_NOP2_cat"/>
</dbReference>
<dbReference type="GO" id="GO:0005737">
    <property type="term" value="C:cytoplasm"/>
    <property type="evidence" value="ECO:0007669"/>
    <property type="project" value="UniProtKB-SubCell"/>
</dbReference>
<dbReference type="Gene3D" id="3.40.50.150">
    <property type="entry name" value="Vaccinia Virus protein VP39"/>
    <property type="match status" value="1"/>
</dbReference>
<comment type="similarity">
    <text evidence="13">Belongs to the class I-like SAM-binding methyltransferase superfamily. RsmB/NOP family.</text>
</comment>
<dbReference type="NCBIfam" id="NF008149">
    <property type="entry name" value="PRK10901.1"/>
    <property type="match status" value="1"/>
</dbReference>
<dbReference type="FunFam" id="3.40.50.150:FF:000022">
    <property type="entry name" value="Ribosomal RNA small subunit methyltransferase B"/>
    <property type="match status" value="1"/>
</dbReference>
<dbReference type="Pfam" id="PF22458">
    <property type="entry name" value="RsmF-B_ferredox"/>
    <property type="match status" value="1"/>
</dbReference>
<feature type="active site" description="Nucleophile" evidence="13">
    <location>
        <position position="375"/>
    </location>
</feature>
<evidence type="ECO:0000256" key="5">
    <source>
        <dbReference type="ARBA" id="ARBA00022552"/>
    </source>
</evidence>
<dbReference type="SUPFAM" id="SSF48013">
    <property type="entry name" value="NusB-like"/>
    <property type="match status" value="1"/>
</dbReference>
<feature type="binding site" evidence="13">
    <location>
        <position position="306"/>
    </location>
    <ligand>
        <name>S-adenosyl-L-methionine</name>
        <dbReference type="ChEBI" id="CHEBI:59789"/>
    </ligand>
</feature>
<feature type="binding site" evidence="13">
    <location>
        <position position="322"/>
    </location>
    <ligand>
        <name>S-adenosyl-L-methionine</name>
        <dbReference type="ChEBI" id="CHEBI:59789"/>
    </ligand>
</feature>
<dbReference type="PANTHER" id="PTHR22807">
    <property type="entry name" value="NOP2 YEAST -RELATED NOL1/NOP2/FMU SUN DOMAIN-CONTAINING"/>
    <property type="match status" value="1"/>
</dbReference>
<evidence type="ECO:0000256" key="6">
    <source>
        <dbReference type="ARBA" id="ARBA00022603"/>
    </source>
</evidence>
<dbReference type="Pfam" id="PF01189">
    <property type="entry name" value="Methyltr_RsmB-F"/>
    <property type="match status" value="1"/>
</dbReference>
<evidence type="ECO:0000256" key="12">
    <source>
        <dbReference type="ARBA" id="ARBA00047283"/>
    </source>
</evidence>
<feature type="domain" description="SAM-dependent MTase RsmB/NOP-type" evidence="14">
    <location>
        <begin position="164"/>
        <end position="433"/>
    </location>
</feature>
<evidence type="ECO:0000256" key="13">
    <source>
        <dbReference type="PROSITE-ProRule" id="PRU01023"/>
    </source>
</evidence>
<dbReference type="Gene3D" id="3.30.70.1170">
    <property type="entry name" value="Sun protein, domain 3"/>
    <property type="match status" value="1"/>
</dbReference>
<dbReference type="AlphaFoldDB" id="A0A6F8TAB8"/>
<keyword evidence="7 13" id="KW-0808">Transferase</keyword>
<dbReference type="InterPro" id="IPR035926">
    <property type="entry name" value="NusB-like_sf"/>
</dbReference>
<sequence>MSQVTSNSSRFNLRAQVVQTLLKVQQGQSLASILNTQLNQVAERDRALFHELVLGTLRQWFALKSISLPLLSKPLNNETVETCLYVGLYQVLCTRIAAHAAISETVDATKQLGFPALSGIVNAILRRATRETDDFQQGLQQAHGLPSWLFKRLKKDWGEQTEALCQSLKQAAPLTLRVNQRHIGRDAYLAKLQSLDIQARACLFSEAGIVLEQSVQITQLPGFEQGWFSVQDEHAQLCATLLPDLNNKTVIDACAAPGGKTAHLLEKFKPAQLIAIDQDPSRLVRVTENLNRLALDQSHTEILAADATKWNPVQPVDCIVLDAPCSATGVIRRHPDIRLLRQSSDIAQTIELQKQILEHMWQQLKVGGTLLYITCSILKSENEQQMINFFTEHPDAKEVKIEADWGIEQVHGRQLLPEAQSGDGFYYCKIQRLHKKAGVMPAFLLDQNIKAYADLLLLLKLHLTLQDALLNVRWIVLIHPIQIPSKLLTSRLPKYSLFYPPSDLSFYLTR</sequence>
<dbReference type="InterPro" id="IPR001678">
    <property type="entry name" value="MeTrfase_RsmB-F_NOP2_dom"/>
</dbReference>
<accession>A0A6F8TAB8</accession>
<name>A0A6F8TAB8_ACIBA</name>
<dbReference type="InterPro" id="IPR029063">
    <property type="entry name" value="SAM-dependent_MTases_sf"/>
</dbReference>
<evidence type="ECO:0000256" key="10">
    <source>
        <dbReference type="ARBA" id="ARBA00030399"/>
    </source>
</evidence>
<dbReference type="Pfam" id="PF01029">
    <property type="entry name" value="NusB"/>
    <property type="match status" value="1"/>
</dbReference>
<evidence type="ECO:0000256" key="11">
    <source>
        <dbReference type="ARBA" id="ARBA00031088"/>
    </source>
</evidence>
<dbReference type="GO" id="GO:0006355">
    <property type="term" value="P:regulation of DNA-templated transcription"/>
    <property type="evidence" value="ECO:0007669"/>
    <property type="project" value="InterPro"/>
</dbReference>
<dbReference type="CDD" id="cd02440">
    <property type="entry name" value="AdoMet_MTases"/>
    <property type="match status" value="1"/>
</dbReference>
<evidence type="ECO:0000256" key="4">
    <source>
        <dbReference type="ARBA" id="ARBA00022490"/>
    </source>
</evidence>
<evidence type="ECO:0000256" key="7">
    <source>
        <dbReference type="ARBA" id="ARBA00022679"/>
    </source>
</evidence>
<evidence type="ECO:0000256" key="3">
    <source>
        <dbReference type="ARBA" id="ARBA00012140"/>
    </source>
</evidence>
<dbReference type="NCBIfam" id="TIGR00563">
    <property type="entry name" value="rsmB"/>
    <property type="match status" value="1"/>
</dbReference>
<dbReference type="InterPro" id="IPR054728">
    <property type="entry name" value="RsmB-like_ferredoxin"/>
</dbReference>
<organism evidence="15">
    <name type="scientific">Acinetobacter baumannii</name>
    <dbReference type="NCBI Taxonomy" id="470"/>
    <lineage>
        <taxon>Bacteria</taxon>
        <taxon>Pseudomonadati</taxon>
        <taxon>Pseudomonadota</taxon>
        <taxon>Gammaproteobacteria</taxon>
        <taxon>Moraxellales</taxon>
        <taxon>Moraxellaceae</taxon>
        <taxon>Acinetobacter</taxon>
        <taxon>Acinetobacter calcoaceticus/baumannii complex</taxon>
    </lineage>
</organism>
<proteinExistence type="inferred from homology"/>
<evidence type="ECO:0000256" key="8">
    <source>
        <dbReference type="ARBA" id="ARBA00022691"/>
    </source>
</evidence>
<comment type="catalytic activity">
    <reaction evidence="12">
        <text>cytidine(967) in 16S rRNA + S-adenosyl-L-methionine = 5-methylcytidine(967) in 16S rRNA + S-adenosyl-L-homocysteine + H(+)</text>
        <dbReference type="Rhea" id="RHEA:42748"/>
        <dbReference type="Rhea" id="RHEA-COMP:10219"/>
        <dbReference type="Rhea" id="RHEA-COMP:10220"/>
        <dbReference type="ChEBI" id="CHEBI:15378"/>
        <dbReference type="ChEBI" id="CHEBI:57856"/>
        <dbReference type="ChEBI" id="CHEBI:59789"/>
        <dbReference type="ChEBI" id="CHEBI:74483"/>
        <dbReference type="ChEBI" id="CHEBI:82748"/>
        <dbReference type="EC" id="2.1.1.176"/>
    </reaction>
</comment>
<keyword evidence="4" id="KW-0963">Cytoplasm</keyword>